<evidence type="ECO:0000259" key="9">
    <source>
        <dbReference type="Pfam" id="PF25917"/>
    </source>
</evidence>
<gene>
    <name evidence="11" type="ORF">EYC98_19270</name>
</gene>
<organism evidence="11 12">
    <name type="scientific">Candidatus Litorirhabdus singularis</name>
    <dbReference type="NCBI Taxonomy" id="2518993"/>
    <lineage>
        <taxon>Bacteria</taxon>
        <taxon>Pseudomonadati</taxon>
        <taxon>Pseudomonadota</taxon>
        <taxon>Gammaproteobacteria</taxon>
        <taxon>Cellvibrionales</taxon>
        <taxon>Halieaceae</taxon>
        <taxon>Candidatus Litorirhabdus</taxon>
    </lineage>
</organism>
<dbReference type="InterPro" id="IPR050739">
    <property type="entry name" value="MFP"/>
</dbReference>
<dbReference type="Pfam" id="PF25917">
    <property type="entry name" value="BSH_RND"/>
    <property type="match status" value="1"/>
</dbReference>
<sequence>MSRRPAEHGAGIRNAAPIFAKPYWQHQTAPFHSRTPKYPRSAERLCRRSRATVPGDQDMNQIAEDTATSDTLPESRRRRQLLLPLLVLALAAIGYWLWERSTHVYTDDARISTDLVVISSKVSGRVEALVVKEGSSLQKGDLVAQLDARETALKVEELKAQLQATEASIAQGNAEIAMVGRQTGGALQAAESRLTAARANLASNASDLELQTAEWERAQSLRERGILSQQGWEQARSAFQVAQQGQNSAGAQVASAEAGLVEARAARERLAVLEQNQLRLRFDRDRTQHQLSGQMVAVDERRITSPIEGIVDKTFVNAGEYVMPGQRLALVHNPEQVWVKANVKETQVRHLQLGQRVKISVDAWPDESFEGELVRIGNAATSQFSLLPSTNPSGNFTKVTQRLPIKVAVQQRERMLKPGMMVEIAIDIR</sequence>
<evidence type="ECO:0000313" key="12">
    <source>
        <dbReference type="Proteomes" id="UP001143362"/>
    </source>
</evidence>
<dbReference type="InterPro" id="IPR058625">
    <property type="entry name" value="MdtA-like_BSH"/>
</dbReference>
<comment type="subcellular location">
    <subcellularLocation>
        <location evidence="1">Membrane</location>
        <topology evidence="1">Single-pass membrane protein</topology>
    </subcellularLocation>
</comment>
<evidence type="ECO:0000256" key="7">
    <source>
        <dbReference type="SAM" id="MobiDB-lite"/>
    </source>
</evidence>
<dbReference type="SUPFAM" id="SSF111369">
    <property type="entry name" value="HlyD-like secretion proteins"/>
    <property type="match status" value="2"/>
</dbReference>
<proteinExistence type="inferred from homology"/>
<feature type="coiled-coil region" evidence="6">
    <location>
        <begin position="148"/>
        <end position="175"/>
    </location>
</feature>
<accession>A0ABT3TNQ8</accession>
<evidence type="ECO:0000256" key="4">
    <source>
        <dbReference type="ARBA" id="ARBA00022989"/>
    </source>
</evidence>
<dbReference type="Gene3D" id="2.40.30.170">
    <property type="match status" value="1"/>
</dbReference>
<feature type="region of interest" description="Disordered" evidence="7">
    <location>
        <begin position="50"/>
        <end position="73"/>
    </location>
</feature>
<evidence type="ECO:0000256" key="6">
    <source>
        <dbReference type="SAM" id="Coils"/>
    </source>
</evidence>
<dbReference type="InterPro" id="IPR058792">
    <property type="entry name" value="Beta-barrel_RND_2"/>
</dbReference>
<evidence type="ECO:0000313" key="11">
    <source>
        <dbReference type="EMBL" id="MCX2983009.1"/>
    </source>
</evidence>
<feature type="domain" description="CusB-like beta-barrel" evidence="10">
    <location>
        <begin position="336"/>
        <end position="426"/>
    </location>
</feature>
<comment type="caution">
    <text evidence="11">The sequence shown here is derived from an EMBL/GenBank/DDBJ whole genome shotgun (WGS) entry which is preliminary data.</text>
</comment>
<keyword evidence="5 8" id="KW-0472">Membrane</keyword>
<evidence type="ECO:0000256" key="1">
    <source>
        <dbReference type="ARBA" id="ARBA00004167"/>
    </source>
</evidence>
<keyword evidence="12" id="KW-1185">Reference proteome</keyword>
<dbReference type="Gene3D" id="2.40.50.100">
    <property type="match status" value="1"/>
</dbReference>
<name>A0ABT3TNQ8_9GAMM</name>
<feature type="transmembrane region" description="Helical" evidence="8">
    <location>
        <begin position="81"/>
        <end position="98"/>
    </location>
</feature>
<reference evidence="11" key="1">
    <citation type="submission" date="2019-02" db="EMBL/GenBank/DDBJ databases">
        <authorList>
            <person name="Li S.-H."/>
        </authorList>
    </citation>
    <scope>NUCLEOTIDE SEQUENCE</scope>
    <source>
        <strain evidence="11">IMCC14734</strain>
    </source>
</reference>
<comment type="similarity">
    <text evidence="2">Belongs to the membrane fusion protein (MFP) (TC 8.A.1) family.</text>
</comment>
<evidence type="ECO:0000256" key="8">
    <source>
        <dbReference type="SAM" id="Phobius"/>
    </source>
</evidence>
<dbReference type="Gene3D" id="1.10.287.470">
    <property type="entry name" value="Helix hairpin bin"/>
    <property type="match status" value="1"/>
</dbReference>
<evidence type="ECO:0000256" key="3">
    <source>
        <dbReference type="ARBA" id="ARBA00022692"/>
    </source>
</evidence>
<dbReference type="PANTHER" id="PTHR30386:SF26">
    <property type="entry name" value="TRANSPORT PROTEIN COMB"/>
    <property type="match status" value="1"/>
</dbReference>
<evidence type="ECO:0000259" key="10">
    <source>
        <dbReference type="Pfam" id="PF25954"/>
    </source>
</evidence>
<keyword evidence="3 8" id="KW-0812">Transmembrane</keyword>
<evidence type="ECO:0000256" key="2">
    <source>
        <dbReference type="ARBA" id="ARBA00009477"/>
    </source>
</evidence>
<dbReference type="PRINTS" id="PR01490">
    <property type="entry name" value="RTXTOXIND"/>
</dbReference>
<keyword evidence="4 8" id="KW-1133">Transmembrane helix</keyword>
<dbReference type="EMBL" id="SHNN01000005">
    <property type="protein sequence ID" value="MCX2983009.1"/>
    <property type="molecule type" value="Genomic_DNA"/>
</dbReference>
<dbReference type="Pfam" id="PF25954">
    <property type="entry name" value="Beta-barrel_RND_2"/>
    <property type="match status" value="1"/>
</dbReference>
<evidence type="ECO:0000256" key="5">
    <source>
        <dbReference type="ARBA" id="ARBA00023136"/>
    </source>
</evidence>
<keyword evidence="6" id="KW-0175">Coiled coil</keyword>
<protein>
    <submittedName>
        <fullName evidence="11">HlyD family secretion protein</fullName>
    </submittedName>
</protein>
<dbReference type="PANTHER" id="PTHR30386">
    <property type="entry name" value="MEMBRANE FUSION SUBUNIT OF EMRAB-TOLC MULTIDRUG EFFLUX PUMP"/>
    <property type="match status" value="1"/>
</dbReference>
<dbReference type="Proteomes" id="UP001143362">
    <property type="component" value="Unassembled WGS sequence"/>
</dbReference>
<feature type="domain" description="Multidrug resistance protein MdtA-like barrel-sandwich hybrid" evidence="9">
    <location>
        <begin position="116"/>
        <end position="331"/>
    </location>
</feature>